<dbReference type="AlphaFoldDB" id="A0A2U1J7R4"/>
<proteinExistence type="predicted"/>
<dbReference type="InterPro" id="IPR011899">
    <property type="entry name" value="Glutaredoxin_euk/vir"/>
</dbReference>
<dbReference type="PRINTS" id="PR00160">
    <property type="entry name" value="GLUTAREDOXIN"/>
</dbReference>
<organism evidence="3 4">
    <name type="scientific">Smittium angustum</name>
    <dbReference type="NCBI Taxonomy" id="133377"/>
    <lineage>
        <taxon>Eukaryota</taxon>
        <taxon>Fungi</taxon>
        <taxon>Fungi incertae sedis</taxon>
        <taxon>Zoopagomycota</taxon>
        <taxon>Kickxellomycotina</taxon>
        <taxon>Harpellomycetes</taxon>
        <taxon>Harpellales</taxon>
        <taxon>Legeriomycetaceae</taxon>
        <taxon>Smittium</taxon>
    </lineage>
</organism>
<dbReference type="CDD" id="cd03419">
    <property type="entry name" value="GRX_GRXh_1_2_like"/>
    <property type="match status" value="1"/>
</dbReference>
<gene>
    <name evidence="3" type="ORF">BB558_002904</name>
</gene>
<comment type="caution">
    <text evidence="3">The sequence shown here is derived from an EMBL/GenBank/DDBJ whole genome shotgun (WGS) entry which is preliminary data.</text>
</comment>
<feature type="domain" description="Glutaredoxin" evidence="2">
    <location>
        <begin position="16"/>
        <end position="78"/>
    </location>
</feature>
<dbReference type="SUPFAM" id="SSF52833">
    <property type="entry name" value="Thioredoxin-like"/>
    <property type="match status" value="1"/>
</dbReference>
<dbReference type="EMBL" id="MBFU01000239">
    <property type="protein sequence ID" value="PWA01018.1"/>
    <property type="molecule type" value="Genomic_DNA"/>
</dbReference>
<accession>A0A2U1J7R4</accession>
<dbReference type="FunFam" id="3.40.30.10:FF:000026">
    <property type="entry name" value="Glutaredoxin 2"/>
    <property type="match status" value="1"/>
</dbReference>
<evidence type="ECO:0000313" key="4">
    <source>
        <dbReference type="Proteomes" id="UP000245591"/>
    </source>
</evidence>
<evidence type="ECO:0000256" key="1">
    <source>
        <dbReference type="ARBA" id="ARBA00023284"/>
    </source>
</evidence>
<dbReference type="GO" id="GO:0034599">
    <property type="term" value="P:cellular response to oxidative stress"/>
    <property type="evidence" value="ECO:0007669"/>
    <property type="project" value="TreeGrafter"/>
</dbReference>
<evidence type="ECO:0000259" key="2">
    <source>
        <dbReference type="Pfam" id="PF00462"/>
    </source>
</evidence>
<dbReference type="NCBIfam" id="TIGR02180">
    <property type="entry name" value="GRX_euk"/>
    <property type="match status" value="1"/>
</dbReference>
<dbReference type="PANTHER" id="PTHR45694">
    <property type="entry name" value="GLUTAREDOXIN 2"/>
    <property type="match status" value="1"/>
</dbReference>
<name>A0A2U1J7R4_SMIAN</name>
<dbReference type="PROSITE" id="PS51354">
    <property type="entry name" value="GLUTAREDOXIN_2"/>
    <property type="match status" value="1"/>
</dbReference>
<dbReference type="GO" id="GO:0004602">
    <property type="term" value="F:glutathione peroxidase activity"/>
    <property type="evidence" value="ECO:0007669"/>
    <property type="project" value="UniProtKB-ARBA"/>
</dbReference>
<dbReference type="Pfam" id="PF00462">
    <property type="entry name" value="Glutaredoxin"/>
    <property type="match status" value="1"/>
</dbReference>
<dbReference type="InterPro" id="IPR014025">
    <property type="entry name" value="Glutaredoxin_subgr"/>
</dbReference>
<dbReference type="InterPro" id="IPR036249">
    <property type="entry name" value="Thioredoxin-like_sf"/>
</dbReference>
<keyword evidence="4" id="KW-1185">Reference proteome</keyword>
<keyword evidence="1" id="KW-0676">Redox-active center</keyword>
<dbReference type="GO" id="GO:0015038">
    <property type="term" value="F:glutathione disulfide oxidoreductase activity"/>
    <property type="evidence" value="ECO:0007669"/>
    <property type="project" value="TreeGrafter"/>
</dbReference>
<dbReference type="Proteomes" id="UP000245591">
    <property type="component" value="Unassembled WGS sequence"/>
</dbReference>
<evidence type="ECO:0000313" key="3">
    <source>
        <dbReference type="EMBL" id="PWA01018.1"/>
    </source>
</evidence>
<protein>
    <recommendedName>
        <fullName evidence="2">Glutaredoxin domain-containing protein</fullName>
    </recommendedName>
</protein>
<dbReference type="InterPro" id="IPR002109">
    <property type="entry name" value="Glutaredoxin"/>
</dbReference>
<dbReference type="PANTHER" id="PTHR45694:SF18">
    <property type="entry name" value="GLUTAREDOXIN-1-RELATED"/>
    <property type="match status" value="1"/>
</dbReference>
<reference evidence="3 4" key="1">
    <citation type="journal article" date="2018" name="MBio">
        <title>Comparative Genomics Reveals the Core Gene Toolbox for the Fungus-Insect Symbiosis.</title>
        <authorList>
            <person name="Wang Y."/>
            <person name="Stata M."/>
            <person name="Wang W."/>
            <person name="Stajich J.E."/>
            <person name="White M.M."/>
            <person name="Moncalvo J.M."/>
        </authorList>
    </citation>
    <scope>NUCLEOTIDE SEQUENCE [LARGE SCALE GENOMIC DNA]</scope>
    <source>
        <strain evidence="3 4">AUS-126-30</strain>
    </source>
</reference>
<dbReference type="Gene3D" id="3.40.30.10">
    <property type="entry name" value="Glutaredoxin"/>
    <property type="match status" value="1"/>
</dbReference>
<dbReference type="GO" id="GO:0005737">
    <property type="term" value="C:cytoplasm"/>
    <property type="evidence" value="ECO:0007669"/>
    <property type="project" value="TreeGrafter"/>
</dbReference>
<sequence length="97" mass="11215">MPIRQLIKSLIDKNKVFVFSKSYCPYSDRAKNTLSSLNIPFKSLELDTEQNGPEIQETLYQMTNQRTVPNIFINRQHIGGNDSLNDLVLQDKLKNML</sequence>